<feature type="region of interest" description="Disordered" evidence="1">
    <location>
        <begin position="755"/>
        <end position="792"/>
    </location>
</feature>
<proteinExistence type="predicted"/>
<protein>
    <submittedName>
        <fullName evidence="2">Uncharacterized protein</fullName>
    </submittedName>
</protein>
<feature type="region of interest" description="Disordered" evidence="1">
    <location>
        <begin position="93"/>
        <end position="129"/>
    </location>
</feature>
<dbReference type="AlphaFoldDB" id="A0A1J4KN23"/>
<feature type="compositionally biased region" description="Acidic residues" evidence="1">
    <location>
        <begin position="755"/>
        <end position="773"/>
    </location>
</feature>
<feature type="compositionally biased region" description="Basic residues" evidence="1">
    <location>
        <begin position="779"/>
        <end position="791"/>
    </location>
</feature>
<evidence type="ECO:0000313" key="3">
    <source>
        <dbReference type="Proteomes" id="UP000179807"/>
    </source>
</evidence>
<dbReference type="VEuPathDB" id="TrichDB:TRFO_17441"/>
<dbReference type="EMBL" id="MLAK01000558">
    <property type="protein sequence ID" value="OHT12713.1"/>
    <property type="molecule type" value="Genomic_DNA"/>
</dbReference>
<feature type="compositionally biased region" description="Polar residues" evidence="1">
    <location>
        <begin position="854"/>
        <end position="864"/>
    </location>
</feature>
<comment type="caution">
    <text evidence="2">The sequence shown here is derived from an EMBL/GenBank/DDBJ whole genome shotgun (WGS) entry which is preliminary data.</text>
</comment>
<keyword evidence="3" id="KW-1185">Reference proteome</keyword>
<accession>A0A1J4KN23</accession>
<feature type="compositionally biased region" description="Basic and acidic residues" evidence="1">
    <location>
        <begin position="813"/>
        <end position="840"/>
    </location>
</feature>
<dbReference type="RefSeq" id="XP_068365849.1">
    <property type="nucleotide sequence ID" value="XM_068499586.1"/>
</dbReference>
<name>A0A1J4KN23_9EUKA</name>
<gene>
    <name evidence="2" type="ORF">TRFO_17441</name>
</gene>
<feature type="compositionally biased region" description="Low complexity" evidence="1">
    <location>
        <begin position="96"/>
        <end position="106"/>
    </location>
</feature>
<evidence type="ECO:0000256" key="1">
    <source>
        <dbReference type="SAM" id="MobiDB-lite"/>
    </source>
</evidence>
<feature type="region of interest" description="Disordered" evidence="1">
    <location>
        <begin position="813"/>
        <end position="864"/>
    </location>
</feature>
<dbReference type="Proteomes" id="UP000179807">
    <property type="component" value="Unassembled WGS sequence"/>
</dbReference>
<dbReference type="GeneID" id="94834290"/>
<organism evidence="2 3">
    <name type="scientific">Tritrichomonas foetus</name>
    <dbReference type="NCBI Taxonomy" id="1144522"/>
    <lineage>
        <taxon>Eukaryota</taxon>
        <taxon>Metamonada</taxon>
        <taxon>Parabasalia</taxon>
        <taxon>Tritrichomonadida</taxon>
        <taxon>Tritrichomonadidae</taxon>
        <taxon>Tritrichomonas</taxon>
    </lineage>
</organism>
<sequence length="864" mass="100818">MSLEEEFATLCHRFFDLPQKDKTPDNLSTFFSRLIQLNQKVLITDEIRYFIPMLASYGSGLFSGMLDPCIEGLSPMHYVPDLSLATNLMINSTIKTPRTPKSSRSTRNPRSRRLSNNRCQTARTPRPKISDLNPVVQLSTVRSVPQTPKLGQLPFAKRTARVSFKPQLPPLTQTHDNVISTLYIRDNPTFFTGKVMRPKSLDIHIMPPKFPTYMIGNHFEMLSGTGVTKFTGNMAAVNPLPQFVLDQSNEFMVRQIFKNNNVGKCFFVWRELFREKRFRRIVANFDRADIVARPLFSQLIDKIREDIIKFTDPLSIFPNDFDEAVNDVQFDEFQTVSNKSIMEMEEITIKMAGDTENTLSEFFRQIRATNLQMQLDFEELHSLNLLPPALEEYSGDLKWRFPSLSRQRERNILLRKERKVAFLRQNYLGRFFSRARAVYNGTLVKQCQKCLLKYLNRFTPTYVEKRRMNKIYAIFDLDEGIVITPSHEEFHKWVESVVADIKHAYLLSNKLISSDIICEVDPEYECPHENPMLTIERFNDHKDMLKAAYAEIEDAFNYFQFKSLSLRNFMKELRKQVEYSRRFNNFHNFEELQSIIDSLLDSEKQLIAWPRNLFHKIPDNEEIIDFILEIRPSIENALKYVREAMADLQKRVIDDLNNRVFVEIQEKWASVKDSTITRADSKYIETRLVLYAIISDSLITAWKNLVGDLKGSFDALVSVYRSLNDKSPFTHVEALESFNNAAAKIGMAGVTFDENQEYEEEEEEVKEEEEEVKEMEKVKKPRRKERRKPKNQKQVISFNDIYVQTMTEEEEIAEMKKAELEDKTKKEAKEQIQDQIEEPKSPPIEAEPVLSEIEMQSSSAQTTI</sequence>
<dbReference type="OrthoDB" id="10504915at2759"/>
<reference evidence="2" key="1">
    <citation type="submission" date="2016-10" db="EMBL/GenBank/DDBJ databases">
        <authorList>
            <person name="Benchimol M."/>
            <person name="Almeida L.G."/>
            <person name="Vasconcelos A.T."/>
            <person name="Perreira-Neves A."/>
            <person name="Rosa I.A."/>
            <person name="Tasca T."/>
            <person name="Bogo M.R."/>
            <person name="de Souza W."/>
        </authorList>
    </citation>
    <scope>NUCLEOTIDE SEQUENCE [LARGE SCALE GENOMIC DNA]</scope>
    <source>
        <strain evidence="2">K</strain>
    </source>
</reference>
<evidence type="ECO:0000313" key="2">
    <source>
        <dbReference type="EMBL" id="OHT12713.1"/>
    </source>
</evidence>